<evidence type="ECO:0000256" key="4">
    <source>
        <dbReference type="ARBA" id="ARBA00022889"/>
    </source>
</evidence>
<dbReference type="GO" id="GO:0007155">
    <property type="term" value="P:cell adhesion"/>
    <property type="evidence" value="ECO:0007669"/>
    <property type="project" value="UniProtKB-KW"/>
</dbReference>
<proteinExistence type="inferred from homology"/>
<dbReference type="Proteomes" id="UP001187415">
    <property type="component" value="Unassembled WGS sequence"/>
</dbReference>
<dbReference type="SUPFAM" id="SSF48726">
    <property type="entry name" value="Immunoglobulin"/>
    <property type="match status" value="4"/>
</dbReference>
<dbReference type="InterPro" id="IPR013162">
    <property type="entry name" value="CD80_C2-set"/>
</dbReference>
<dbReference type="GO" id="GO:0030246">
    <property type="term" value="F:carbohydrate binding"/>
    <property type="evidence" value="ECO:0007669"/>
    <property type="project" value="UniProtKB-KW"/>
</dbReference>
<gene>
    <name evidence="13" type="ORF">Q5P01_011592</name>
</gene>
<dbReference type="EMBL" id="JAUPFM010000008">
    <property type="protein sequence ID" value="KAK2844933.1"/>
    <property type="molecule type" value="Genomic_DNA"/>
</dbReference>
<reference evidence="13" key="1">
    <citation type="submission" date="2023-07" db="EMBL/GenBank/DDBJ databases">
        <title>Chromosome-level Genome Assembly of Striped Snakehead (Channa striata).</title>
        <authorList>
            <person name="Liu H."/>
        </authorList>
    </citation>
    <scope>NUCLEOTIDE SEQUENCE</scope>
    <source>
        <strain evidence="13">Gz</strain>
        <tissue evidence="13">Muscle</tissue>
    </source>
</reference>
<dbReference type="InterPro" id="IPR003598">
    <property type="entry name" value="Ig_sub2"/>
</dbReference>
<dbReference type="InterPro" id="IPR013106">
    <property type="entry name" value="Ig_V-set"/>
</dbReference>
<dbReference type="CDD" id="cd00096">
    <property type="entry name" value="Ig"/>
    <property type="match status" value="1"/>
</dbReference>
<evidence type="ECO:0000256" key="6">
    <source>
        <dbReference type="ARBA" id="ARBA00023136"/>
    </source>
</evidence>
<evidence type="ECO:0000256" key="2">
    <source>
        <dbReference type="ARBA" id="ARBA00022692"/>
    </source>
</evidence>
<evidence type="ECO:0000256" key="11">
    <source>
        <dbReference type="SAM" id="SignalP"/>
    </source>
</evidence>
<evidence type="ECO:0000256" key="9">
    <source>
        <dbReference type="SAM" id="MobiDB-lite"/>
    </source>
</evidence>
<comment type="similarity">
    <text evidence="8">Belongs to the immunoglobulin superfamily. SIGLEC (sialic acid binding Ig-like lectin) family.</text>
</comment>
<dbReference type="PROSITE" id="PS50835">
    <property type="entry name" value="IG_LIKE"/>
    <property type="match status" value="3"/>
</dbReference>
<dbReference type="PANTHER" id="PTHR12035:SF128">
    <property type="entry name" value="BRANCHED CHAIN KETO ACID DEHYDROGENASE E1 SUBUNIT BETA,-LIKE-RELATED"/>
    <property type="match status" value="1"/>
</dbReference>
<keyword evidence="4" id="KW-0130">Cell adhesion</keyword>
<evidence type="ECO:0000256" key="7">
    <source>
        <dbReference type="ARBA" id="ARBA00023157"/>
    </source>
</evidence>
<dbReference type="SMART" id="SM00408">
    <property type="entry name" value="IGc2"/>
    <property type="match status" value="1"/>
</dbReference>
<keyword evidence="3" id="KW-0430">Lectin</keyword>
<evidence type="ECO:0000256" key="3">
    <source>
        <dbReference type="ARBA" id="ARBA00022734"/>
    </source>
</evidence>
<evidence type="ECO:0000256" key="10">
    <source>
        <dbReference type="SAM" id="Phobius"/>
    </source>
</evidence>
<feature type="region of interest" description="Disordered" evidence="9">
    <location>
        <begin position="545"/>
        <end position="587"/>
    </location>
</feature>
<protein>
    <recommendedName>
        <fullName evidence="12">Ig-like domain-containing protein</fullName>
    </recommendedName>
</protein>
<evidence type="ECO:0000259" key="12">
    <source>
        <dbReference type="PROSITE" id="PS50835"/>
    </source>
</evidence>
<keyword evidence="14" id="KW-1185">Reference proteome</keyword>
<evidence type="ECO:0000256" key="8">
    <source>
        <dbReference type="ARBA" id="ARBA00038361"/>
    </source>
</evidence>
<feature type="domain" description="Ig-like" evidence="12">
    <location>
        <begin position="281"/>
        <end position="358"/>
    </location>
</feature>
<evidence type="ECO:0000313" key="14">
    <source>
        <dbReference type="Proteomes" id="UP001187415"/>
    </source>
</evidence>
<feature type="compositionally biased region" description="Basic and acidic residues" evidence="9">
    <location>
        <begin position="545"/>
        <end position="577"/>
    </location>
</feature>
<organism evidence="13 14">
    <name type="scientific">Channa striata</name>
    <name type="common">Snakehead murrel</name>
    <name type="synonym">Ophicephalus striatus</name>
    <dbReference type="NCBI Taxonomy" id="64152"/>
    <lineage>
        <taxon>Eukaryota</taxon>
        <taxon>Metazoa</taxon>
        <taxon>Chordata</taxon>
        <taxon>Craniata</taxon>
        <taxon>Vertebrata</taxon>
        <taxon>Euteleostomi</taxon>
        <taxon>Actinopterygii</taxon>
        <taxon>Neopterygii</taxon>
        <taxon>Teleostei</taxon>
        <taxon>Neoteleostei</taxon>
        <taxon>Acanthomorphata</taxon>
        <taxon>Anabantaria</taxon>
        <taxon>Anabantiformes</taxon>
        <taxon>Channoidei</taxon>
        <taxon>Channidae</taxon>
        <taxon>Channa</taxon>
    </lineage>
</organism>
<name>A0AA88STJ7_CHASR</name>
<feature type="domain" description="Ig-like" evidence="12">
    <location>
        <begin position="365"/>
        <end position="450"/>
    </location>
</feature>
<comment type="caution">
    <text evidence="13">The sequence shown here is derived from an EMBL/GenBank/DDBJ whole genome shotgun (WGS) entry which is preliminary data.</text>
</comment>
<keyword evidence="5 10" id="KW-1133">Transmembrane helix</keyword>
<accession>A0AA88STJ7</accession>
<evidence type="ECO:0000256" key="5">
    <source>
        <dbReference type="ARBA" id="ARBA00022989"/>
    </source>
</evidence>
<feature type="chain" id="PRO_5041729377" description="Ig-like domain-containing protein" evidence="11">
    <location>
        <begin position="21"/>
        <end position="628"/>
    </location>
</feature>
<keyword evidence="11" id="KW-0732">Signal</keyword>
<dbReference type="SMART" id="SM00409">
    <property type="entry name" value="IG"/>
    <property type="match status" value="3"/>
</dbReference>
<dbReference type="GO" id="GO:0005886">
    <property type="term" value="C:plasma membrane"/>
    <property type="evidence" value="ECO:0007669"/>
    <property type="project" value="TreeGrafter"/>
</dbReference>
<evidence type="ECO:0000313" key="13">
    <source>
        <dbReference type="EMBL" id="KAK2844933.1"/>
    </source>
</evidence>
<dbReference type="InterPro" id="IPR013783">
    <property type="entry name" value="Ig-like_fold"/>
</dbReference>
<sequence length="628" mass="69346">MRMFVSVLLTLLFSVRDNDANTVISFSLFTDFFFLGGNKVCPDKYCITLSEGDVTAEAGLCVVLPCSFTTDDKFNTTEAAWYKCDQPPQERCDKAGVTIFNSSNNEQVQSGFKGRVSLLEPELSLKNCSIIINDLNVSDSGSYQLRVGGILKEKKDGWTFIPTTTVKVSGLSQKPTVTVPPLTEGHQTTLTCTAPGLCSGSVPEITWTWRGAGVQDSHITGNITDSKTETLTAVTQRHTSTLNFDPSADHHGTEVTCKVKFTGNITTEETVTLNVSHLQKPVITGITTVKEGDDLNLTCAVESFPPSVLTWTKHGSNKTIENRTATLFITNVTQEDSGRYICSAEHQIKALTAQTDVTVTVTFGPKIFNDSSCVNQSDVLTCVCVSEGVPLPTIRWPLLETHTEYSVTNTVSNHTVTSRIRLSLSAHSTTTFECVSRNDNGQTKHNVSVKNESQPKNFFAGLLTNIKWLHVIPAFFIGILFSVIVTCLSRKCNRKKQSSVNLTENVEMATTQTIPLVDADQAITDEITRHPKEVEYTDIDVSKLKRKSPTEDKETRRIPDTEYAEVKKEKRMESQDNDREEGDTMGVYEEAAVMIVDDKESEKCVQTEEEGGEDVALYSNVNEIMTQI</sequence>
<feature type="domain" description="Ig-like" evidence="12">
    <location>
        <begin position="175"/>
        <end position="272"/>
    </location>
</feature>
<keyword evidence="6 10" id="KW-0472">Membrane</keyword>
<dbReference type="GO" id="GO:0033691">
    <property type="term" value="F:sialic acid binding"/>
    <property type="evidence" value="ECO:0007669"/>
    <property type="project" value="TreeGrafter"/>
</dbReference>
<keyword evidence="7" id="KW-1015">Disulfide bond</keyword>
<comment type="subcellular location">
    <subcellularLocation>
        <location evidence="1">Membrane</location>
        <topology evidence="1">Single-pass type I membrane protein</topology>
    </subcellularLocation>
</comment>
<dbReference type="Pfam" id="PF13927">
    <property type="entry name" value="Ig_3"/>
    <property type="match status" value="1"/>
</dbReference>
<dbReference type="Pfam" id="PF07686">
    <property type="entry name" value="V-set"/>
    <property type="match status" value="1"/>
</dbReference>
<dbReference type="AlphaFoldDB" id="A0AA88STJ7"/>
<dbReference type="Pfam" id="PF08205">
    <property type="entry name" value="C2-set_2"/>
    <property type="match status" value="1"/>
</dbReference>
<dbReference type="Gene3D" id="2.60.40.10">
    <property type="entry name" value="Immunoglobulins"/>
    <property type="match status" value="4"/>
</dbReference>
<feature type="transmembrane region" description="Helical" evidence="10">
    <location>
        <begin position="468"/>
        <end position="488"/>
    </location>
</feature>
<dbReference type="InterPro" id="IPR003599">
    <property type="entry name" value="Ig_sub"/>
</dbReference>
<dbReference type="InterPro" id="IPR007110">
    <property type="entry name" value="Ig-like_dom"/>
</dbReference>
<evidence type="ECO:0000256" key="1">
    <source>
        <dbReference type="ARBA" id="ARBA00004479"/>
    </source>
</evidence>
<dbReference type="PANTHER" id="PTHR12035">
    <property type="entry name" value="SIALIC ACID BINDING IMMUNOGLOBULIN-LIKE LECTIN"/>
    <property type="match status" value="1"/>
</dbReference>
<feature type="signal peptide" evidence="11">
    <location>
        <begin position="1"/>
        <end position="20"/>
    </location>
</feature>
<dbReference type="InterPro" id="IPR051036">
    <property type="entry name" value="SIGLEC"/>
</dbReference>
<keyword evidence="2 10" id="KW-0812">Transmembrane</keyword>
<dbReference type="InterPro" id="IPR036179">
    <property type="entry name" value="Ig-like_dom_sf"/>
</dbReference>